<dbReference type="EC" id="1.1.5.3" evidence="9"/>
<evidence type="ECO:0000256" key="2">
    <source>
        <dbReference type="ARBA" id="ARBA00007330"/>
    </source>
</evidence>
<feature type="domain" description="Alpha-glycerophosphate oxidase C-terminal" evidence="8">
    <location>
        <begin position="393"/>
        <end position="449"/>
    </location>
</feature>
<dbReference type="PANTHER" id="PTHR11985">
    <property type="entry name" value="GLYCEROL-3-PHOSPHATE DEHYDROGENASE"/>
    <property type="match status" value="1"/>
</dbReference>
<evidence type="ECO:0000256" key="5">
    <source>
        <dbReference type="ARBA" id="ARBA00022827"/>
    </source>
</evidence>
<keyword evidence="3" id="KW-0285">Flavoprotein</keyword>
<comment type="similarity">
    <text evidence="2">Belongs to the FAD-dependent glycerol-3-phosphate dehydrogenase family.</text>
</comment>
<dbReference type="SUPFAM" id="SSF54373">
    <property type="entry name" value="FAD-linked reductases, C-terminal domain"/>
    <property type="match status" value="1"/>
</dbReference>
<reference evidence="10" key="1">
    <citation type="journal article" date="2018" name="Science">
        <title>A primordial and reversible TCA cycle in a facultatively chemolithoautotrophic thermophile.</title>
        <authorList>
            <person name="Nunoura T."/>
            <person name="Chikaraishi Y."/>
            <person name="Izaki R."/>
            <person name="Suwa T."/>
            <person name="Sato T."/>
            <person name="Harada T."/>
            <person name="Mori K."/>
            <person name="Kato Y."/>
            <person name="Miyazaki M."/>
            <person name="Shimamura S."/>
            <person name="Yanagawa K."/>
            <person name="Shuto A."/>
            <person name="Ohkouchi N."/>
            <person name="Fujita N."/>
            <person name="Takaki Y."/>
            <person name="Atomi H."/>
            <person name="Takai K."/>
        </authorList>
    </citation>
    <scope>NUCLEOTIDE SEQUENCE [LARGE SCALE GENOMIC DNA]</scope>
    <source>
        <strain evidence="10">DSM 17441 / JCM 13301 / NBRC 103674 / ABI70S6</strain>
    </source>
</reference>
<dbReference type="PANTHER" id="PTHR11985:SF35">
    <property type="entry name" value="ANAEROBIC GLYCEROL-3-PHOSPHATE DEHYDROGENASE SUBUNIT A"/>
    <property type="match status" value="1"/>
</dbReference>
<keyword evidence="5" id="KW-0274">FAD</keyword>
<dbReference type="KEGG" id="ttk:TST_0357"/>
<dbReference type="InterPro" id="IPR036188">
    <property type="entry name" value="FAD/NAD-bd_sf"/>
</dbReference>
<dbReference type="Proteomes" id="UP000063234">
    <property type="component" value="Chromosome"/>
</dbReference>
<dbReference type="Gene3D" id="1.10.8.870">
    <property type="entry name" value="Alpha-glycerophosphate oxidase, cap domain"/>
    <property type="match status" value="1"/>
</dbReference>
<dbReference type="InterPro" id="IPR031656">
    <property type="entry name" value="DAO_C"/>
</dbReference>
<name>A0A0S3QS76_THET7</name>
<evidence type="ECO:0000256" key="6">
    <source>
        <dbReference type="ARBA" id="ARBA00023002"/>
    </source>
</evidence>
<dbReference type="Gene3D" id="3.50.50.60">
    <property type="entry name" value="FAD/NAD(P)-binding domain"/>
    <property type="match status" value="1"/>
</dbReference>
<dbReference type="GO" id="GO:0004368">
    <property type="term" value="F:glycerol-3-phosphate dehydrogenase (quinone) activity"/>
    <property type="evidence" value="ECO:0007669"/>
    <property type="project" value="UniProtKB-EC"/>
</dbReference>
<proteinExistence type="inferred from homology"/>
<organism evidence="9 10">
    <name type="scientific">Thermosulfidibacter takaii (strain DSM 17441 / JCM 13301 / NBRC 103674 / ABI70S6)</name>
    <dbReference type="NCBI Taxonomy" id="1298851"/>
    <lineage>
        <taxon>Bacteria</taxon>
        <taxon>Pseudomonadati</taxon>
        <taxon>Thermosulfidibacterota</taxon>
        <taxon>Thermosulfidibacteria</taxon>
        <taxon>Thermosulfidibacterales</taxon>
        <taxon>Thermosulfidibacteraceae</taxon>
    </lineage>
</organism>
<evidence type="ECO:0000259" key="7">
    <source>
        <dbReference type="Pfam" id="PF01266"/>
    </source>
</evidence>
<evidence type="ECO:0000259" key="8">
    <source>
        <dbReference type="Pfam" id="PF16901"/>
    </source>
</evidence>
<evidence type="ECO:0000313" key="9">
    <source>
        <dbReference type="EMBL" id="BAT71165.1"/>
    </source>
</evidence>
<keyword evidence="4" id="KW-0319">Glycerol metabolism</keyword>
<dbReference type="Pfam" id="PF01266">
    <property type="entry name" value="DAO"/>
    <property type="match status" value="1"/>
</dbReference>
<dbReference type="PATRIC" id="fig|1298851.3.peg.369"/>
<protein>
    <submittedName>
        <fullName evidence="9">Glycerol-3-phosphate dehydrogenase</fullName>
        <ecNumber evidence="9">1.1.5.3</ecNumber>
    </submittedName>
</protein>
<dbReference type="EMBL" id="AP013035">
    <property type="protein sequence ID" value="BAT71165.1"/>
    <property type="molecule type" value="Genomic_DNA"/>
</dbReference>
<sequence length="468" mass="53905">MRQIMLEEIERDPVFDVVVIGGGITGAGIFRRSALLGFRTLLVEQKDFAWGTSSRSGKLVHGGLRYIKQGQLNITYHSVREREKLLKIYPLLVKSLRFTIPVRKNKLANKVLYKIGLTVYDLFAFKRTYSFQKEPCSPLIRNDVEGCYTFQDAITDDARLTLHVIKEGIFHGGIAVNYTEAMFLDRSSSPKTLILKERTKGKELEVKTRAIIIASGAWSDYWDPTLPLRKLRGSHLVISSQKLPLETAVALIHPEDRRPLYAMPWMGHTLVGTTDLDHLESLKREPKITEEEVNYLLDAIKFWFPEVKLTKEDIISTFSGIRAVMYTGKKDPSKETRDYIIKRLDEGIILVTGGKLTTFDYIARKILKELKPLLTSPQEKKIVAIDFNPPETDSIENILYSTKEEMCVHLEDVMIRRTRLGLIRKDRGLPLLEECKPKLKKIMNWSESEWQQEMRNYVKTLQNYSLPQ</sequence>
<accession>A0A0S3QS76</accession>
<dbReference type="PRINTS" id="PR01001">
    <property type="entry name" value="FADG3PDH"/>
</dbReference>
<dbReference type="Gene3D" id="3.30.9.10">
    <property type="entry name" value="D-Amino Acid Oxidase, subunit A, domain 2"/>
    <property type="match status" value="1"/>
</dbReference>
<dbReference type="GO" id="GO:0006071">
    <property type="term" value="P:glycerol metabolic process"/>
    <property type="evidence" value="ECO:0007669"/>
    <property type="project" value="UniProtKB-KW"/>
</dbReference>
<dbReference type="OrthoDB" id="9801699at2"/>
<dbReference type="InterPro" id="IPR006076">
    <property type="entry name" value="FAD-dep_OxRdtase"/>
</dbReference>
<feature type="domain" description="FAD dependent oxidoreductase" evidence="7">
    <location>
        <begin position="16"/>
        <end position="354"/>
    </location>
</feature>
<comment type="cofactor">
    <cofactor evidence="1">
        <name>FAD</name>
        <dbReference type="ChEBI" id="CHEBI:57692"/>
    </cofactor>
</comment>
<dbReference type="RefSeq" id="WP_083498563.1">
    <property type="nucleotide sequence ID" value="NZ_AP013035.1"/>
</dbReference>
<dbReference type="SUPFAM" id="SSF51905">
    <property type="entry name" value="FAD/NAD(P)-binding domain"/>
    <property type="match status" value="1"/>
</dbReference>
<dbReference type="GO" id="GO:0046168">
    <property type="term" value="P:glycerol-3-phosphate catabolic process"/>
    <property type="evidence" value="ECO:0007669"/>
    <property type="project" value="TreeGrafter"/>
</dbReference>
<keyword evidence="6 9" id="KW-0560">Oxidoreductase</keyword>
<dbReference type="AlphaFoldDB" id="A0A0S3QS76"/>
<evidence type="ECO:0000256" key="3">
    <source>
        <dbReference type="ARBA" id="ARBA00022630"/>
    </source>
</evidence>
<evidence type="ECO:0000256" key="4">
    <source>
        <dbReference type="ARBA" id="ARBA00022798"/>
    </source>
</evidence>
<dbReference type="InterPro" id="IPR000447">
    <property type="entry name" value="G3P_DH_FAD-dep"/>
</dbReference>
<gene>
    <name evidence="9" type="primary">glpA</name>
    <name evidence="9" type="ORF">TST_0357</name>
</gene>
<dbReference type="InterPro" id="IPR038299">
    <property type="entry name" value="DAO_C_sf"/>
</dbReference>
<evidence type="ECO:0000313" key="10">
    <source>
        <dbReference type="Proteomes" id="UP000063234"/>
    </source>
</evidence>
<keyword evidence="10" id="KW-1185">Reference proteome</keyword>
<dbReference type="STRING" id="1298851.TST_0357"/>
<evidence type="ECO:0000256" key="1">
    <source>
        <dbReference type="ARBA" id="ARBA00001974"/>
    </source>
</evidence>
<dbReference type="Pfam" id="PF16901">
    <property type="entry name" value="DAO_C"/>
    <property type="match status" value="1"/>
</dbReference>